<dbReference type="Gene3D" id="2.60.120.200">
    <property type="match status" value="2"/>
</dbReference>
<dbReference type="PROSITE" id="PS00307">
    <property type="entry name" value="LECTIN_LEGUME_BETA"/>
    <property type="match status" value="2"/>
</dbReference>
<accession>A0A834Z388</accession>
<feature type="transmembrane region" description="Helical" evidence="18">
    <location>
        <begin position="923"/>
        <end position="946"/>
    </location>
</feature>
<keyword evidence="10" id="KW-0430">Lectin</keyword>
<evidence type="ECO:0000313" key="21">
    <source>
        <dbReference type="Proteomes" id="UP000655225"/>
    </source>
</evidence>
<evidence type="ECO:0000256" key="12">
    <source>
        <dbReference type="ARBA" id="ARBA00022777"/>
    </source>
</evidence>
<evidence type="ECO:0000256" key="17">
    <source>
        <dbReference type="PROSITE-ProRule" id="PRU10141"/>
    </source>
</evidence>
<dbReference type="InterPro" id="IPR017441">
    <property type="entry name" value="Protein_kinase_ATP_BS"/>
</dbReference>
<sequence length="1592" mass="178150">MYKTRKISTHASNRAPVNTSSRFVLIDHLGYSSKPTPVRRSSLSGDFHKQEDLISDFFLISYTSIPPQHLSPNFRQLLSPQRCNCDSGLFLSLFFSFILCKSIVLWTFFSLLSFKWEIENPAATSSPPSRPVGDSSCWRQIHDMNFMDRAINGSNPVLICVSHMKGLVMVRSLKAQVLLLVTLLLGGAVMQVACLNFSYPIFPEAIQKDFTFDINNSEISQGALQVTREKFGDTIPNLSGRIVYKNRFKLWNKRNNSRTIASFNSTFLLNIKNETEPASEGMAFILTKEYSIPENSDGKWLGIVNESTNGSSQIVAVEFDTRKSYLEDGEDNHVGLDLNSIYSTKLVQLSNYSVDHSDGTNIAARIQYDGKSKRINIYVSMNSITVPAGSNPIISEPLDLSHHLPEDVYVGFSASTGSNHAQLNCVRSWNFTADDMEEDRSDHMLWLWITIPVVVLIILFSAGLACYLYSRHAKEQADQSEYPIIEDIEGSTIGPRKFRFKELKSATGNFHYKHQLGKGGFGTVYKGFLKGVNMEVAVKRVSKESRQGKQEFIAEVTTISRLRHKNLVKLIGWCYERTELLLVYEFMPKGSLEKLIFSDKSSIMEEVILSWERRHNIICGVAYALDYLHNGCDKRVLHRDVKSSNVMLDSEFNARLGDFGLARIVQNDGNTHHSTKEIAGTPGYMAPECFHTGIASVETDVYGFGVFVLEVACGRRPGNQKDQNNYNNSIVDWVWELYGGERILDAVDPRLGSHLNKEQKECVLKLGLACCHPNPYQRPSMRIASQVLTGETAPPVLPIEKPAFMWPATNVAGYWGYLDCSVSEGQLTQARPLSPVVQVTRTDAVPVQEEQQGATIAADIVAPTQTVVAPTVAAPVSLRRSSRDRRSAISSDYEVYLNEGNISSTSRAFVIAQNTYSMFHVNLFVCFSLVAKVLLLITLLLGGAVIQVACLNFSYPDFGGAKVEDFIFDDNKSEMSQGGLQVTREIYGDAIPNLSGRIVYKNRFKLWNKRNNSRTIASFNSTFKLNINNETQPAGEGLAFILTKEPSIPENSEGKWLGIVNENTNGSSRQIVAVEFDTRNSYLEDGEDNHVGLDLNSIYSIKQVRLSNYSVDLSNGNDVTASIQYDGKLKKINIYVSMTSTTVPGSNPIISEPLDLSDHLPEDVYVGFSASTGVDHTQLNCVRSWNFTAEDIEEDRSAHMLWLWITIPVVVLIILFSAGLACYLYSRHAKEQADQSEYPIIEDIEGSTIGPRKFRFKELKSATGNFHSKNQLGRGGFGTVYKGFLKGVNMEVAVKRVSKESRRGKQEFIAEVTTISRLRHKNLVKLIGWCYERTELLLVYEFMPRGSLDKLIFSDKSSIMEEVILSWERRHNIICGVAYALDYLHNGCDKRVLHRDVKSSNIMLDSEFNARLGDFGLARIVQNDGNTHHSTNEIAGTPGYMAPECFHTGIASVETDVYGFGVFVLEVTCGRRPGHQKHQNNFNNSIVDWVWELYGGERILDAVDPRLGSHLYKKQKECALKLGLACCHPNPYQRPSMRIASQFLTGETAPPILPFEKPAFMWPAAMVVSSWDCLDCSLSGGQLTQSTDLTGR</sequence>
<dbReference type="OrthoDB" id="1913956at2759"/>
<dbReference type="GO" id="GO:0004674">
    <property type="term" value="F:protein serine/threonine kinase activity"/>
    <property type="evidence" value="ECO:0007669"/>
    <property type="project" value="UniProtKB-KW"/>
</dbReference>
<dbReference type="PROSITE" id="PS00108">
    <property type="entry name" value="PROTEIN_KINASE_ST"/>
    <property type="match status" value="2"/>
</dbReference>
<evidence type="ECO:0000256" key="15">
    <source>
        <dbReference type="ARBA" id="ARBA00023136"/>
    </source>
</evidence>
<dbReference type="SUPFAM" id="SSF56112">
    <property type="entry name" value="Protein kinase-like (PK-like)"/>
    <property type="match status" value="2"/>
</dbReference>
<keyword evidence="15 18" id="KW-0472">Membrane</keyword>
<keyword evidence="21" id="KW-1185">Reference proteome</keyword>
<evidence type="ECO:0000256" key="6">
    <source>
        <dbReference type="ARBA" id="ARBA00022527"/>
    </source>
</evidence>
<keyword evidence="8 18" id="KW-0812">Transmembrane</keyword>
<dbReference type="SMART" id="SM00220">
    <property type="entry name" value="S_TKc"/>
    <property type="match status" value="2"/>
</dbReference>
<comment type="similarity">
    <text evidence="2">In the N-terminal section; belongs to the leguminous lectin family.</text>
</comment>
<evidence type="ECO:0000256" key="10">
    <source>
        <dbReference type="ARBA" id="ARBA00022734"/>
    </source>
</evidence>
<dbReference type="PROSITE" id="PS50011">
    <property type="entry name" value="PROTEIN_KINASE_DOM"/>
    <property type="match status" value="2"/>
</dbReference>
<dbReference type="FunFam" id="3.30.200.20:FF:000168">
    <property type="entry name" value="L-type lectin-domain containing receptor kinase IX.1"/>
    <property type="match status" value="2"/>
</dbReference>
<dbReference type="FunFam" id="2.60.120.200:FF:000198">
    <property type="entry name" value="Probable L-type lectin-domain containing receptor kinase S.5"/>
    <property type="match status" value="2"/>
</dbReference>
<evidence type="ECO:0000256" key="18">
    <source>
        <dbReference type="SAM" id="Phobius"/>
    </source>
</evidence>
<dbReference type="InterPro" id="IPR000719">
    <property type="entry name" value="Prot_kinase_dom"/>
</dbReference>
<dbReference type="GO" id="GO:0005886">
    <property type="term" value="C:plasma membrane"/>
    <property type="evidence" value="ECO:0007669"/>
    <property type="project" value="UniProtKB-SubCell"/>
</dbReference>
<dbReference type="Proteomes" id="UP000655225">
    <property type="component" value="Unassembled WGS sequence"/>
</dbReference>
<dbReference type="PROSITE" id="PS00107">
    <property type="entry name" value="PROTEIN_KINASE_ATP"/>
    <property type="match status" value="2"/>
</dbReference>
<keyword evidence="14 18" id="KW-1133">Transmembrane helix</keyword>
<name>A0A834Z388_TETSI</name>
<keyword evidence="12" id="KW-0418">Kinase</keyword>
<protein>
    <recommendedName>
        <fullName evidence="4">non-specific serine/threonine protein kinase</fullName>
        <ecNumber evidence="4">2.7.11.1</ecNumber>
    </recommendedName>
</protein>
<feature type="domain" description="Protein kinase" evidence="19">
    <location>
        <begin position="510"/>
        <end position="797"/>
    </location>
</feature>
<organism evidence="20 21">
    <name type="scientific">Tetracentron sinense</name>
    <name type="common">Spur-leaf</name>
    <dbReference type="NCBI Taxonomy" id="13715"/>
    <lineage>
        <taxon>Eukaryota</taxon>
        <taxon>Viridiplantae</taxon>
        <taxon>Streptophyta</taxon>
        <taxon>Embryophyta</taxon>
        <taxon>Tracheophyta</taxon>
        <taxon>Spermatophyta</taxon>
        <taxon>Magnoliopsida</taxon>
        <taxon>Trochodendrales</taxon>
        <taxon>Trochodendraceae</taxon>
        <taxon>Tetracentron</taxon>
    </lineage>
</organism>
<feature type="binding site" evidence="17">
    <location>
        <position position="1295"/>
    </location>
    <ligand>
        <name>ATP</name>
        <dbReference type="ChEBI" id="CHEBI:30616"/>
    </ligand>
</feature>
<keyword evidence="6" id="KW-0723">Serine/threonine-protein kinase</keyword>
<evidence type="ECO:0000259" key="19">
    <source>
        <dbReference type="PROSITE" id="PS50011"/>
    </source>
</evidence>
<keyword evidence="11 17" id="KW-0547">Nucleotide-binding</keyword>
<evidence type="ECO:0000256" key="16">
    <source>
        <dbReference type="ARBA" id="ARBA00023180"/>
    </source>
</evidence>
<dbReference type="EMBL" id="JABCRI010000011">
    <property type="protein sequence ID" value="KAF8398520.1"/>
    <property type="molecule type" value="Genomic_DNA"/>
</dbReference>
<dbReference type="InterPro" id="IPR001220">
    <property type="entry name" value="Legume_lectin_dom"/>
</dbReference>
<evidence type="ECO:0000256" key="1">
    <source>
        <dbReference type="ARBA" id="ARBA00004251"/>
    </source>
</evidence>
<dbReference type="GO" id="GO:0005524">
    <property type="term" value="F:ATP binding"/>
    <property type="evidence" value="ECO:0007669"/>
    <property type="project" value="UniProtKB-UniRule"/>
</dbReference>
<evidence type="ECO:0000256" key="5">
    <source>
        <dbReference type="ARBA" id="ARBA00022475"/>
    </source>
</evidence>
<feature type="transmembrane region" description="Helical" evidence="18">
    <location>
        <begin position="89"/>
        <end position="112"/>
    </location>
</feature>
<dbReference type="InterPro" id="IPR050528">
    <property type="entry name" value="L-type_Lectin-RKs"/>
</dbReference>
<evidence type="ECO:0000256" key="3">
    <source>
        <dbReference type="ARBA" id="ARBA00010217"/>
    </source>
</evidence>
<evidence type="ECO:0000256" key="7">
    <source>
        <dbReference type="ARBA" id="ARBA00022679"/>
    </source>
</evidence>
<evidence type="ECO:0000256" key="13">
    <source>
        <dbReference type="ARBA" id="ARBA00022840"/>
    </source>
</evidence>
<dbReference type="CDD" id="cd14066">
    <property type="entry name" value="STKc_IRAK"/>
    <property type="match status" value="2"/>
</dbReference>
<dbReference type="EC" id="2.7.11.1" evidence="4"/>
<comment type="caution">
    <text evidence="20">The sequence shown here is derived from an EMBL/GenBank/DDBJ whole genome shotgun (WGS) entry which is preliminary data.</text>
</comment>
<evidence type="ECO:0000256" key="8">
    <source>
        <dbReference type="ARBA" id="ARBA00022692"/>
    </source>
</evidence>
<evidence type="ECO:0000256" key="2">
    <source>
        <dbReference type="ARBA" id="ARBA00008536"/>
    </source>
</evidence>
<feature type="binding site" evidence="17">
    <location>
        <position position="539"/>
    </location>
    <ligand>
        <name>ATP</name>
        <dbReference type="ChEBI" id="CHEBI:30616"/>
    </ligand>
</feature>
<comment type="similarity">
    <text evidence="3">In the C-terminal section; belongs to the protein kinase superfamily. Ser/Thr protein kinase family.</text>
</comment>
<dbReference type="InterPro" id="IPR011009">
    <property type="entry name" value="Kinase-like_dom_sf"/>
</dbReference>
<reference evidence="20 21" key="1">
    <citation type="submission" date="2020-04" db="EMBL/GenBank/DDBJ databases">
        <title>Plant Genome Project.</title>
        <authorList>
            <person name="Zhang R.-G."/>
        </authorList>
    </citation>
    <scope>NUCLEOTIDE SEQUENCE [LARGE SCALE GENOMIC DNA]</scope>
    <source>
        <strain evidence="20">YNK0</strain>
        <tissue evidence="20">Leaf</tissue>
    </source>
</reference>
<proteinExistence type="inferred from homology"/>
<dbReference type="PANTHER" id="PTHR27007">
    <property type="match status" value="1"/>
</dbReference>
<dbReference type="Pfam" id="PF00069">
    <property type="entry name" value="Pkinase"/>
    <property type="match status" value="2"/>
</dbReference>
<dbReference type="Gene3D" id="3.30.200.20">
    <property type="entry name" value="Phosphorylase Kinase, domain 1"/>
    <property type="match status" value="2"/>
</dbReference>
<dbReference type="FunFam" id="1.10.510.10:FF:000626">
    <property type="entry name" value="probable L-type lectin-domain containing receptor kinase S.5"/>
    <property type="match status" value="2"/>
</dbReference>
<keyword evidence="5" id="KW-1003">Cell membrane</keyword>
<evidence type="ECO:0000313" key="20">
    <source>
        <dbReference type="EMBL" id="KAF8398520.1"/>
    </source>
</evidence>
<evidence type="ECO:0000256" key="9">
    <source>
        <dbReference type="ARBA" id="ARBA00022729"/>
    </source>
</evidence>
<keyword evidence="13 17" id="KW-0067">ATP-binding</keyword>
<feature type="transmembrane region" description="Helical" evidence="18">
    <location>
        <begin position="177"/>
        <end position="199"/>
    </location>
</feature>
<keyword evidence="16" id="KW-0325">Glycoprotein</keyword>
<evidence type="ECO:0000256" key="11">
    <source>
        <dbReference type="ARBA" id="ARBA00022741"/>
    </source>
</evidence>
<dbReference type="InterPro" id="IPR008271">
    <property type="entry name" value="Ser/Thr_kinase_AS"/>
</dbReference>
<dbReference type="SUPFAM" id="SSF49899">
    <property type="entry name" value="Concanavalin A-like lectins/glucanases"/>
    <property type="match status" value="2"/>
</dbReference>
<feature type="transmembrane region" description="Helical" evidence="18">
    <location>
        <begin position="1201"/>
        <end position="1225"/>
    </location>
</feature>
<dbReference type="InterPro" id="IPR013320">
    <property type="entry name" value="ConA-like_dom_sf"/>
</dbReference>
<keyword evidence="9" id="KW-0732">Signal</keyword>
<gene>
    <name evidence="20" type="ORF">HHK36_017449</name>
</gene>
<dbReference type="GO" id="GO:0030246">
    <property type="term" value="F:carbohydrate binding"/>
    <property type="evidence" value="ECO:0007669"/>
    <property type="project" value="UniProtKB-KW"/>
</dbReference>
<dbReference type="CDD" id="cd06899">
    <property type="entry name" value="lectin_legume_LecRK_Arcelin_ConA"/>
    <property type="match status" value="2"/>
</dbReference>
<feature type="transmembrane region" description="Helical" evidence="18">
    <location>
        <begin position="445"/>
        <end position="469"/>
    </location>
</feature>
<evidence type="ECO:0000256" key="4">
    <source>
        <dbReference type="ARBA" id="ARBA00012513"/>
    </source>
</evidence>
<dbReference type="Pfam" id="PF00139">
    <property type="entry name" value="Lectin_legB"/>
    <property type="match status" value="2"/>
</dbReference>
<keyword evidence="7" id="KW-0808">Transferase</keyword>
<dbReference type="InterPro" id="IPR019825">
    <property type="entry name" value="Lectin_legB_Mn/Ca_BS"/>
</dbReference>
<comment type="subcellular location">
    <subcellularLocation>
        <location evidence="1">Cell membrane</location>
        <topology evidence="1">Single-pass type I membrane protein</topology>
    </subcellularLocation>
</comment>
<feature type="domain" description="Protein kinase" evidence="19">
    <location>
        <begin position="1266"/>
        <end position="1544"/>
    </location>
</feature>
<dbReference type="Gene3D" id="1.10.510.10">
    <property type="entry name" value="Transferase(Phosphotransferase) domain 1"/>
    <property type="match status" value="2"/>
</dbReference>
<evidence type="ECO:0000256" key="14">
    <source>
        <dbReference type="ARBA" id="ARBA00022989"/>
    </source>
</evidence>